<dbReference type="OrthoDB" id="3059868at2759"/>
<evidence type="ECO:0000256" key="1">
    <source>
        <dbReference type="SAM" id="Phobius"/>
    </source>
</evidence>
<proteinExistence type="predicted"/>
<dbReference type="AlphaFoldDB" id="A0A5C3LC20"/>
<feature type="transmembrane region" description="Helical" evidence="1">
    <location>
        <begin position="57"/>
        <end position="75"/>
    </location>
</feature>
<accession>A0A5C3LC20</accession>
<dbReference type="EMBL" id="ML210147">
    <property type="protein sequence ID" value="TFK30152.1"/>
    <property type="molecule type" value="Genomic_DNA"/>
</dbReference>
<sequence>MFKYTPPVPLTNRITLFDLLPDSFLDRRFVSTSLALPFGRLREFFKQELEGIPGGPWIMAVAVLFPIFWMIYASAASNSCSEIKTWAVTDALTSVFPPARYSQSGKYRQMLASSVDTNASTILLRGDKILEYLVSGEIEVKDKKTLQQLLSDQLCVHGWKIVLRFDWEWMFFSFIRHLYPRKQAGLLIDTGSPYFDLDQVAPSQLPSAIRQLLKKSGSKTNITIGFTCLDSSIGFLDDRYNICSLLFDHSQNLTDNGAGRKTLSPLFMTPKRAFDAIHASLHRFEQNSIKNMTDIRAKALEAFEHDLTYSKQRRTEFVFRHGIRAWRQKRTVLAWEAGLLKAAVLQRWEIEIRLKSK</sequence>
<name>A0A5C3LC20_COPMA</name>
<keyword evidence="3" id="KW-1185">Reference proteome</keyword>
<protein>
    <submittedName>
        <fullName evidence="2">Uncharacterized protein</fullName>
    </submittedName>
</protein>
<evidence type="ECO:0000313" key="3">
    <source>
        <dbReference type="Proteomes" id="UP000307440"/>
    </source>
</evidence>
<keyword evidence="1" id="KW-0472">Membrane</keyword>
<gene>
    <name evidence="2" type="ORF">FA15DRAFT_663522</name>
</gene>
<reference evidence="2 3" key="1">
    <citation type="journal article" date="2019" name="Nat. Ecol. Evol.">
        <title>Megaphylogeny resolves global patterns of mushroom evolution.</title>
        <authorList>
            <person name="Varga T."/>
            <person name="Krizsan K."/>
            <person name="Foldi C."/>
            <person name="Dima B."/>
            <person name="Sanchez-Garcia M."/>
            <person name="Sanchez-Ramirez S."/>
            <person name="Szollosi G.J."/>
            <person name="Szarkandi J.G."/>
            <person name="Papp V."/>
            <person name="Albert L."/>
            <person name="Andreopoulos W."/>
            <person name="Angelini C."/>
            <person name="Antonin V."/>
            <person name="Barry K.W."/>
            <person name="Bougher N.L."/>
            <person name="Buchanan P."/>
            <person name="Buyck B."/>
            <person name="Bense V."/>
            <person name="Catcheside P."/>
            <person name="Chovatia M."/>
            <person name="Cooper J."/>
            <person name="Damon W."/>
            <person name="Desjardin D."/>
            <person name="Finy P."/>
            <person name="Geml J."/>
            <person name="Haridas S."/>
            <person name="Hughes K."/>
            <person name="Justo A."/>
            <person name="Karasinski D."/>
            <person name="Kautmanova I."/>
            <person name="Kiss B."/>
            <person name="Kocsube S."/>
            <person name="Kotiranta H."/>
            <person name="LaButti K.M."/>
            <person name="Lechner B.E."/>
            <person name="Liimatainen K."/>
            <person name="Lipzen A."/>
            <person name="Lukacs Z."/>
            <person name="Mihaltcheva S."/>
            <person name="Morgado L.N."/>
            <person name="Niskanen T."/>
            <person name="Noordeloos M.E."/>
            <person name="Ohm R.A."/>
            <person name="Ortiz-Santana B."/>
            <person name="Ovrebo C."/>
            <person name="Racz N."/>
            <person name="Riley R."/>
            <person name="Savchenko A."/>
            <person name="Shiryaev A."/>
            <person name="Soop K."/>
            <person name="Spirin V."/>
            <person name="Szebenyi C."/>
            <person name="Tomsovsky M."/>
            <person name="Tulloss R.E."/>
            <person name="Uehling J."/>
            <person name="Grigoriev I.V."/>
            <person name="Vagvolgyi C."/>
            <person name="Papp T."/>
            <person name="Martin F.M."/>
            <person name="Miettinen O."/>
            <person name="Hibbett D.S."/>
            <person name="Nagy L.G."/>
        </authorList>
    </citation>
    <scope>NUCLEOTIDE SEQUENCE [LARGE SCALE GENOMIC DNA]</scope>
    <source>
        <strain evidence="2 3">CBS 121175</strain>
    </source>
</reference>
<evidence type="ECO:0000313" key="2">
    <source>
        <dbReference type="EMBL" id="TFK30152.1"/>
    </source>
</evidence>
<keyword evidence="1" id="KW-1133">Transmembrane helix</keyword>
<keyword evidence="1" id="KW-0812">Transmembrane</keyword>
<organism evidence="2 3">
    <name type="scientific">Coprinopsis marcescibilis</name>
    <name type="common">Agaric fungus</name>
    <name type="synonym">Psathyrella marcescibilis</name>
    <dbReference type="NCBI Taxonomy" id="230819"/>
    <lineage>
        <taxon>Eukaryota</taxon>
        <taxon>Fungi</taxon>
        <taxon>Dikarya</taxon>
        <taxon>Basidiomycota</taxon>
        <taxon>Agaricomycotina</taxon>
        <taxon>Agaricomycetes</taxon>
        <taxon>Agaricomycetidae</taxon>
        <taxon>Agaricales</taxon>
        <taxon>Agaricineae</taxon>
        <taxon>Psathyrellaceae</taxon>
        <taxon>Coprinopsis</taxon>
    </lineage>
</organism>
<dbReference type="Proteomes" id="UP000307440">
    <property type="component" value="Unassembled WGS sequence"/>
</dbReference>